<name>A0A7X0VE11_9BACL</name>
<dbReference type="PROSITE" id="PS50943">
    <property type="entry name" value="HTH_CROC1"/>
    <property type="match status" value="1"/>
</dbReference>
<sequence>MEIAEKIQRLMDERGITPYRLAKETGVSYTGLSKILSQQTKNPQIDSLKAIAAYFGKPVDYFTEEGDFSTPEWATAKDIRDFKRMLEEDSPIMFDGVPLDVESRQRVMDILTGLFWDAKKQNKKTYGRKAKTDTNNKDTE</sequence>
<feature type="domain" description="HTH cro/C1-type" evidence="1">
    <location>
        <begin position="7"/>
        <end position="62"/>
    </location>
</feature>
<evidence type="ECO:0000259" key="1">
    <source>
        <dbReference type="PROSITE" id="PS50943"/>
    </source>
</evidence>
<dbReference type="InterPro" id="IPR001387">
    <property type="entry name" value="Cro/C1-type_HTH"/>
</dbReference>
<keyword evidence="3" id="KW-1185">Reference proteome</keyword>
<dbReference type="SUPFAM" id="SSF47413">
    <property type="entry name" value="lambda repressor-like DNA-binding domains"/>
    <property type="match status" value="1"/>
</dbReference>
<dbReference type="Proteomes" id="UP000547209">
    <property type="component" value="Unassembled WGS sequence"/>
</dbReference>
<dbReference type="InterPro" id="IPR010982">
    <property type="entry name" value="Lambda_DNA-bd_dom_sf"/>
</dbReference>
<organism evidence="2 3">
    <name type="scientific">Cohnella nanjingensis</name>
    <dbReference type="NCBI Taxonomy" id="1387779"/>
    <lineage>
        <taxon>Bacteria</taxon>
        <taxon>Bacillati</taxon>
        <taxon>Bacillota</taxon>
        <taxon>Bacilli</taxon>
        <taxon>Bacillales</taxon>
        <taxon>Paenibacillaceae</taxon>
        <taxon>Cohnella</taxon>
    </lineage>
</organism>
<dbReference type="CDD" id="cd00093">
    <property type="entry name" value="HTH_XRE"/>
    <property type="match status" value="1"/>
</dbReference>
<comment type="caution">
    <text evidence="2">The sequence shown here is derived from an EMBL/GenBank/DDBJ whole genome shotgun (WGS) entry which is preliminary data.</text>
</comment>
<dbReference type="Gene3D" id="1.10.260.40">
    <property type="entry name" value="lambda repressor-like DNA-binding domains"/>
    <property type="match status" value="1"/>
</dbReference>
<gene>
    <name evidence="2" type="ORF">H7C19_06025</name>
</gene>
<dbReference type="Pfam" id="PF01381">
    <property type="entry name" value="HTH_3"/>
    <property type="match status" value="1"/>
</dbReference>
<dbReference type="GO" id="GO:0003677">
    <property type="term" value="F:DNA binding"/>
    <property type="evidence" value="ECO:0007669"/>
    <property type="project" value="InterPro"/>
</dbReference>
<proteinExistence type="predicted"/>
<dbReference type="EMBL" id="JACJVP010000007">
    <property type="protein sequence ID" value="MBB6670241.1"/>
    <property type="molecule type" value="Genomic_DNA"/>
</dbReference>
<evidence type="ECO:0000313" key="2">
    <source>
        <dbReference type="EMBL" id="MBB6670241.1"/>
    </source>
</evidence>
<protein>
    <submittedName>
        <fullName evidence="2">Helix-turn-helix domain-containing protein</fullName>
    </submittedName>
</protein>
<dbReference type="AlphaFoldDB" id="A0A7X0VE11"/>
<dbReference type="SMART" id="SM00530">
    <property type="entry name" value="HTH_XRE"/>
    <property type="match status" value="1"/>
</dbReference>
<evidence type="ECO:0000313" key="3">
    <source>
        <dbReference type="Proteomes" id="UP000547209"/>
    </source>
</evidence>
<dbReference type="RefSeq" id="WP_185141683.1">
    <property type="nucleotide sequence ID" value="NZ_JACJVP010000007.1"/>
</dbReference>
<reference evidence="2 3" key="1">
    <citation type="submission" date="2020-08" db="EMBL/GenBank/DDBJ databases">
        <title>Cohnella phylogeny.</title>
        <authorList>
            <person name="Dunlap C."/>
        </authorList>
    </citation>
    <scope>NUCLEOTIDE SEQUENCE [LARGE SCALE GENOMIC DNA]</scope>
    <source>
        <strain evidence="2 3">DSM 28246</strain>
    </source>
</reference>
<accession>A0A7X0VE11</accession>